<dbReference type="AlphaFoldDB" id="A0A0J9EB36"/>
<keyword evidence="1" id="KW-0812">Transmembrane</keyword>
<reference evidence="3 4" key="1">
    <citation type="submission" date="2015-06" db="EMBL/GenBank/DDBJ databases">
        <title>Draft genome sequence of an Alphaproteobacteria species associated to the Mediterranean sponge Oscarella lobularis.</title>
        <authorList>
            <person name="Jourda C."/>
            <person name="Santini S."/>
            <person name="Claverie J.-M."/>
        </authorList>
    </citation>
    <scope>NUCLEOTIDE SEQUENCE [LARGE SCALE GENOMIC DNA]</scope>
    <source>
        <strain evidence="3">IGS</strain>
    </source>
</reference>
<evidence type="ECO:0000256" key="2">
    <source>
        <dbReference type="SAM" id="SignalP"/>
    </source>
</evidence>
<keyword evidence="2" id="KW-0732">Signal</keyword>
<sequence>MSLRLPGWAAALCAAMPAAAWSGPVCAVMRPDWNGIPATLITEALHLFASGPSVLLLIGTALAFRLRHQWGALAVVVGWAVWTSIRAFPSDVGVDLAMIEGCIGKPTLFIAIVGAMSIALIYYTAPRQKE</sequence>
<evidence type="ECO:0000256" key="1">
    <source>
        <dbReference type="SAM" id="Phobius"/>
    </source>
</evidence>
<proteinExistence type="predicted"/>
<keyword evidence="1" id="KW-1133">Transmembrane helix</keyword>
<gene>
    <name evidence="3" type="ORF">AIOL_004830</name>
</gene>
<feature type="transmembrane region" description="Helical" evidence="1">
    <location>
        <begin position="71"/>
        <end position="88"/>
    </location>
</feature>
<keyword evidence="1" id="KW-0472">Membrane</keyword>
<dbReference type="OrthoDB" id="8419758at2"/>
<evidence type="ECO:0000313" key="3">
    <source>
        <dbReference type="EMBL" id="KMW59846.1"/>
    </source>
</evidence>
<name>A0A0J9EB36_9RHOB</name>
<comment type="caution">
    <text evidence="3">The sequence shown here is derived from an EMBL/GenBank/DDBJ whole genome shotgun (WGS) entry which is preliminary data.</text>
</comment>
<feature type="signal peptide" evidence="2">
    <location>
        <begin position="1"/>
        <end position="27"/>
    </location>
</feature>
<dbReference type="EMBL" id="LFTY01000002">
    <property type="protein sequence ID" value="KMW59846.1"/>
    <property type="molecule type" value="Genomic_DNA"/>
</dbReference>
<organism evidence="3 4">
    <name type="scientific">Candidatus Rhodobacter oscarellae</name>
    <dbReference type="NCBI Taxonomy" id="1675527"/>
    <lineage>
        <taxon>Bacteria</taxon>
        <taxon>Pseudomonadati</taxon>
        <taxon>Pseudomonadota</taxon>
        <taxon>Alphaproteobacteria</taxon>
        <taxon>Rhodobacterales</taxon>
        <taxon>Rhodobacter group</taxon>
        <taxon>Rhodobacter</taxon>
    </lineage>
</organism>
<keyword evidence="4" id="KW-1185">Reference proteome</keyword>
<feature type="chain" id="PRO_5005318291" evidence="2">
    <location>
        <begin position="28"/>
        <end position="130"/>
    </location>
</feature>
<accession>A0A0J9EB36</accession>
<feature type="transmembrane region" description="Helical" evidence="1">
    <location>
        <begin position="46"/>
        <end position="64"/>
    </location>
</feature>
<dbReference type="STRING" id="1675527.AIOL_004830"/>
<dbReference type="Proteomes" id="UP000037178">
    <property type="component" value="Unassembled WGS sequence"/>
</dbReference>
<evidence type="ECO:0000313" key="4">
    <source>
        <dbReference type="Proteomes" id="UP000037178"/>
    </source>
</evidence>
<protein>
    <submittedName>
        <fullName evidence="3">Uncharacterized protein</fullName>
    </submittedName>
</protein>
<dbReference type="PATRIC" id="fig|1675527.3.peg.5066"/>
<feature type="transmembrane region" description="Helical" evidence="1">
    <location>
        <begin position="108"/>
        <end position="125"/>
    </location>
</feature>
<dbReference type="RefSeq" id="WP_152912670.1">
    <property type="nucleotide sequence ID" value="NZ_LFTY01000002.1"/>
</dbReference>